<feature type="domain" description="DNA-directed DNA polymerase family B mitochondria/virus" evidence="9">
    <location>
        <begin position="71"/>
        <end position="278"/>
    </location>
</feature>
<evidence type="ECO:0000256" key="3">
    <source>
        <dbReference type="ARBA" id="ARBA00022679"/>
    </source>
</evidence>
<evidence type="ECO:0000256" key="4">
    <source>
        <dbReference type="ARBA" id="ARBA00022695"/>
    </source>
</evidence>
<gene>
    <name evidence="10" type="ORF">MGAL_10B047541</name>
</gene>
<dbReference type="GO" id="GO:0003677">
    <property type="term" value="F:DNA binding"/>
    <property type="evidence" value="ECO:0007669"/>
    <property type="project" value="UniProtKB-KW"/>
</dbReference>
<evidence type="ECO:0000256" key="7">
    <source>
        <dbReference type="ARBA" id="ARBA00023125"/>
    </source>
</evidence>
<dbReference type="SUPFAM" id="SSF56672">
    <property type="entry name" value="DNA/RNA polymerases"/>
    <property type="match status" value="1"/>
</dbReference>
<dbReference type="InterPro" id="IPR004868">
    <property type="entry name" value="DNA-dir_DNA_pol_B_mt/vir"/>
</dbReference>
<dbReference type="GO" id="GO:0006260">
    <property type="term" value="P:DNA replication"/>
    <property type="evidence" value="ECO:0007669"/>
    <property type="project" value="UniProtKB-KW"/>
</dbReference>
<comment type="caution">
    <text evidence="10">The sequence shown here is derived from an EMBL/GenBank/DDBJ whole genome shotgun (WGS) entry which is preliminary data.</text>
</comment>
<dbReference type="AlphaFoldDB" id="A0A8B6FC73"/>
<dbReference type="GO" id="GO:0000166">
    <property type="term" value="F:nucleotide binding"/>
    <property type="evidence" value="ECO:0007669"/>
    <property type="project" value="InterPro"/>
</dbReference>
<evidence type="ECO:0000256" key="2">
    <source>
        <dbReference type="ARBA" id="ARBA00012417"/>
    </source>
</evidence>
<keyword evidence="3" id="KW-0808">Transferase</keyword>
<dbReference type="InterPro" id="IPR043502">
    <property type="entry name" value="DNA/RNA_pol_sf"/>
</dbReference>
<name>A0A8B6FC73_MYTGA</name>
<dbReference type="PANTHER" id="PTHR33568:SF3">
    <property type="entry name" value="DNA-DIRECTED DNA POLYMERASE"/>
    <property type="match status" value="1"/>
</dbReference>
<dbReference type="SUPFAM" id="SSF53098">
    <property type="entry name" value="Ribonuclease H-like"/>
    <property type="match status" value="1"/>
</dbReference>
<proteinExistence type="inferred from homology"/>
<keyword evidence="11" id="KW-1185">Reference proteome</keyword>
<dbReference type="OrthoDB" id="6143194at2759"/>
<comment type="catalytic activity">
    <reaction evidence="8">
        <text>DNA(n) + a 2'-deoxyribonucleoside 5'-triphosphate = DNA(n+1) + diphosphate</text>
        <dbReference type="Rhea" id="RHEA:22508"/>
        <dbReference type="Rhea" id="RHEA-COMP:17339"/>
        <dbReference type="Rhea" id="RHEA-COMP:17340"/>
        <dbReference type="ChEBI" id="CHEBI:33019"/>
        <dbReference type="ChEBI" id="CHEBI:61560"/>
        <dbReference type="ChEBI" id="CHEBI:173112"/>
        <dbReference type="EC" id="2.7.7.7"/>
    </reaction>
</comment>
<dbReference type="Gene3D" id="3.30.420.10">
    <property type="entry name" value="Ribonuclease H-like superfamily/Ribonuclease H"/>
    <property type="match status" value="1"/>
</dbReference>
<dbReference type="Gene3D" id="1.10.287.690">
    <property type="entry name" value="Helix hairpin bin"/>
    <property type="match status" value="1"/>
</dbReference>
<dbReference type="Gene3D" id="3.40.960.10">
    <property type="entry name" value="VSR Endonuclease"/>
    <property type="match status" value="1"/>
</dbReference>
<evidence type="ECO:0000259" key="9">
    <source>
        <dbReference type="Pfam" id="PF03175"/>
    </source>
</evidence>
<dbReference type="Gene3D" id="3.90.1600.10">
    <property type="entry name" value="Palm domain of DNA polymerase"/>
    <property type="match status" value="1"/>
</dbReference>
<protein>
    <recommendedName>
        <fullName evidence="2">DNA-directed DNA polymerase</fullName>
        <ecNumber evidence="2">2.7.7.7</ecNumber>
    </recommendedName>
</protein>
<comment type="similarity">
    <text evidence="1">Belongs to the DNA polymerase type-B family.</text>
</comment>
<accession>A0A8B6FC73</accession>
<feature type="domain" description="DNA-directed DNA polymerase family B mitochondria/virus" evidence="9">
    <location>
        <begin position="469"/>
        <end position="642"/>
    </location>
</feature>
<evidence type="ECO:0000256" key="8">
    <source>
        <dbReference type="ARBA" id="ARBA00049244"/>
    </source>
</evidence>
<dbReference type="EMBL" id="UYJE01006583">
    <property type="protein sequence ID" value="VDI47238.1"/>
    <property type="molecule type" value="Genomic_DNA"/>
</dbReference>
<feature type="domain" description="DNA-directed DNA polymerase family B mitochondria/virus" evidence="9">
    <location>
        <begin position="677"/>
        <end position="774"/>
    </location>
</feature>
<sequence>MQTACDHCKDKQISDEPKCNFCGVRCSMCDKKDKKEFKKEPCFKTCGFRERIFRGELATDAFCRRVFSEQYTNAVVLSHNGSGYDNYFLIDWLIKNSIRPDVIFNGSKIMYMAINRGLNIRVLDSLNFLPMKLSKIPKAFGLKELKKGYFPHFFNTMENQNYIGPYPDSTYYGCDYMSKDDRSDFLSWYKTKTNEVFDFAKEIKEYCCSDTTILREGVLRFRDLMLEVTGTGKTKNTHGQGVDVLDYVTIASVCMGVYKTNFLKEQYDLEVLRHDTDDIDQIPMTFTEKGFDVLDHDTWKSSETFLSENPQSKFGQRKFVKSPLAHVPSEGYTKRYNHSKSSIVWLEWMMKEEKMSIQHALNRGEFKIPGTKFHVDGYCQETNEVFEFLGCLWHGCKKCFPCERSGTKTSLTKQSMDELYVVTKKREKTIRELGFGYRKIWEHDFASQLKSNQRLKLFANNLDIEERLDPRLAFFGGRTDTTKLYYKVKNEEKIKYVDFTSLYPWTNKYCRYPLHHPEIITKDFEELDTYFGLCKVKILPPRHLYHAVLPYRCHGKLTFPLCRTCADTKHQGKCTHNEQERSITGTYATPEVMVAKEKGYRVLKLYEVWHFPDDTQYDKQTNSGGLFTNYVQLFLKIKQEASGFPPHCRTEEEKRDYIRLYKENEGIDLDYDNIKVNPGLRSLAKLCLNSFWGKFGQRLFLKKHSFFHESEADKFFQIISDPTKVVENFHIVSNDTIQLEWTQNSKFPPVDAKTNIFIAIFTTMWARLKLYEVLDMLDDRVLYTDTDSCIYVSQKGKPEPSLGDYLGELTSEIPLDEGHIVEFVSGGPKNYAYRTLKTETCKVKGFTLNFTNSNIVNFNSVKEMITLDRDMSKTLTNPTKISRLPHQRKIFSRKENKKYKFAYDKRVILDNFDTVPYGYL</sequence>
<dbReference type="EC" id="2.7.7.7" evidence="2"/>
<dbReference type="GO" id="GO:0003887">
    <property type="term" value="F:DNA-directed DNA polymerase activity"/>
    <property type="evidence" value="ECO:0007669"/>
    <property type="project" value="UniProtKB-KW"/>
</dbReference>
<reference evidence="10" key="1">
    <citation type="submission" date="2018-11" db="EMBL/GenBank/DDBJ databases">
        <authorList>
            <person name="Alioto T."/>
            <person name="Alioto T."/>
        </authorList>
    </citation>
    <scope>NUCLEOTIDE SEQUENCE</scope>
</reference>
<keyword evidence="6" id="KW-0239">DNA-directed DNA polymerase</keyword>
<dbReference type="Proteomes" id="UP000596742">
    <property type="component" value="Unassembled WGS sequence"/>
</dbReference>
<evidence type="ECO:0000313" key="11">
    <source>
        <dbReference type="Proteomes" id="UP000596742"/>
    </source>
</evidence>
<dbReference type="InterPro" id="IPR023211">
    <property type="entry name" value="DNA_pol_palm_dom_sf"/>
</dbReference>
<evidence type="ECO:0000256" key="5">
    <source>
        <dbReference type="ARBA" id="ARBA00022705"/>
    </source>
</evidence>
<dbReference type="PANTHER" id="PTHR33568">
    <property type="entry name" value="DNA POLYMERASE"/>
    <property type="match status" value="1"/>
</dbReference>
<keyword evidence="7" id="KW-0238">DNA-binding</keyword>
<evidence type="ECO:0000313" key="10">
    <source>
        <dbReference type="EMBL" id="VDI47238.1"/>
    </source>
</evidence>
<keyword evidence="4" id="KW-0548">Nucleotidyltransferase</keyword>
<evidence type="ECO:0000256" key="1">
    <source>
        <dbReference type="ARBA" id="ARBA00005755"/>
    </source>
</evidence>
<evidence type="ECO:0000256" key="6">
    <source>
        <dbReference type="ARBA" id="ARBA00022932"/>
    </source>
</evidence>
<dbReference type="InterPro" id="IPR012337">
    <property type="entry name" value="RNaseH-like_sf"/>
</dbReference>
<keyword evidence="5" id="KW-0235">DNA replication</keyword>
<organism evidence="10 11">
    <name type="scientific">Mytilus galloprovincialis</name>
    <name type="common">Mediterranean mussel</name>
    <dbReference type="NCBI Taxonomy" id="29158"/>
    <lineage>
        <taxon>Eukaryota</taxon>
        <taxon>Metazoa</taxon>
        <taxon>Spiralia</taxon>
        <taxon>Lophotrochozoa</taxon>
        <taxon>Mollusca</taxon>
        <taxon>Bivalvia</taxon>
        <taxon>Autobranchia</taxon>
        <taxon>Pteriomorphia</taxon>
        <taxon>Mytilida</taxon>
        <taxon>Mytiloidea</taxon>
        <taxon>Mytilidae</taxon>
        <taxon>Mytilinae</taxon>
        <taxon>Mytilus</taxon>
    </lineage>
</organism>
<dbReference type="InterPro" id="IPR036397">
    <property type="entry name" value="RNaseH_sf"/>
</dbReference>
<dbReference type="Pfam" id="PF03175">
    <property type="entry name" value="DNA_pol_B_2"/>
    <property type="match status" value="3"/>
</dbReference>